<feature type="domain" description="N-acetyltransferase" evidence="2">
    <location>
        <begin position="9"/>
        <end position="165"/>
    </location>
</feature>
<dbReference type="EMBL" id="LJGZ01000025">
    <property type="protein sequence ID" value="OEV20324.1"/>
    <property type="molecule type" value="Genomic_DNA"/>
</dbReference>
<keyword evidence="4" id="KW-1185">Reference proteome</keyword>
<evidence type="ECO:0000259" key="2">
    <source>
        <dbReference type="PROSITE" id="PS51186"/>
    </source>
</evidence>
<dbReference type="Gene3D" id="3.40.630.30">
    <property type="match status" value="1"/>
</dbReference>
<dbReference type="PROSITE" id="PS51186">
    <property type="entry name" value="GNAT"/>
    <property type="match status" value="1"/>
</dbReference>
<gene>
    <name evidence="3" type="ORF">AN221_12740</name>
</gene>
<organism evidence="3 4">
    <name type="scientific">Streptomyces nanshensis</name>
    <dbReference type="NCBI Taxonomy" id="518642"/>
    <lineage>
        <taxon>Bacteria</taxon>
        <taxon>Bacillati</taxon>
        <taxon>Actinomycetota</taxon>
        <taxon>Actinomycetes</taxon>
        <taxon>Kitasatosporales</taxon>
        <taxon>Streptomycetaceae</taxon>
        <taxon>Streptomyces</taxon>
    </lineage>
</organism>
<dbReference type="GO" id="GO:0008080">
    <property type="term" value="F:N-acetyltransferase activity"/>
    <property type="evidence" value="ECO:0007669"/>
    <property type="project" value="InterPro"/>
</dbReference>
<accession>A0A1E7LVW4</accession>
<proteinExistence type="predicted"/>
<reference evidence="3 4" key="1">
    <citation type="journal article" date="2016" name="Front. Microbiol.">
        <title>Comparative Genomics Analysis of Streptomyces Species Reveals Their Adaptation to the Marine Environment and Their Diversity at the Genomic Level.</title>
        <authorList>
            <person name="Tian X."/>
            <person name="Zhang Z."/>
            <person name="Yang T."/>
            <person name="Chen M."/>
            <person name="Li J."/>
            <person name="Chen F."/>
            <person name="Yang J."/>
            <person name="Li W."/>
            <person name="Zhang B."/>
            <person name="Zhang Z."/>
            <person name="Wu J."/>
            <person name="Zhang C."/>
            <person name="Long L."/>
            <person name="Xiao J."/>
        </authorList>
    </citation>
    <scope>NUCLEOTIDE SEQUENCE [LARGE SCALE GENOMIC DNA]</scope>
    <source>
        <strain evidence="3 4">SCSIO M10372</strain>
    </source>
</reference>
<dbReference type="PANTHER" id="PTHR13947">
    <property type="entry name" value="GNAT FAMILY N-ACETYLTRANSFERASE"/>
    <property type="match status" value="1"/>
</dbReference>
<keyword evidence="1 3" id="KW-0808">Transferase</keyword>
<dbReference type="Proteomes" id="UP000175971">
    <property type="component" value="Unassembled WGS sequence"/>
</dbReference>
<protein>
    <submittedName>
        <fullName evidence="3">GCN5 family acetyltransferase</fullName>
    </submittedName>
</protein>
<dbReference type="OrthoDB" id="5243635at2"/>
<comment type="caution">
    <text evidence="3">The sequence shown here is derived from an EMBL/GenBank/DDBJ whole genome shotgun (WGS) entry which is preliminary data.</text>
</comment>
<dbReference type="SUPFAM" id="SSF55729">
    <property type="entry name" value="Acyl-CoA N-acyltransferases (Nat)"/>
    <property type="match status" value="1"/>
</dbReference>
<dbReference type="InterPro" id="IPR000182">
    <property type="entry name" value="GNAT_dom"/>
</dbReference>
<dbReference type="InterPro" id="IPR016181">
    <property type="entry name" value="Acyl_CoA_acyltransferase"/>
</dbReference>
<dbReference type="PATRIC" id="fig|518642.7.peg.4048"/>
<evidence type="ECO:0000256" key="1">
    <source>
        <dbReference type="ARBA" id="ARBA00022679"/>
    </source>
</evidence>
<dbReference type="InterPro" id="IPR050769">
    <property type="entry name" value="NAT_camello-type"/>
</dbReference>
<dbReference type="PANTHER" id="PTHR13947:SF37">
    <property type="entry name" value="LD18367P"/>
    <property type="match status" value="1"/>
</dbReference>
<name>A0A1E7LVW4_9ACTN</name>
<evidence type="ECO:0000313" key="4">
    <source>
        <dbReference type="Proteomes" id="UP000175971"/>
    </source>
</evidence>
<dbReference type="RefSeq" id="WP_070201068.1">
    <property type="nucleotide sequence ID" value="NZ_LJGZ01000025.1"/>
</dbReference>
<sequence length="165" mass="18225">MERRTPPKVTVRPYRPEDWDAIARIHDIARLDELRCSVGLEAFLTLAETHEEEGLFDGDLWVAEADDGTGEGPQVAGFAAFADAELTWLYVDPARYRQGIGRILLGQVLSADDSARIECTVLAGNDHARALYESAGFTVVETKTGKLAGNERFAATGHVMEWHRP</sequence>
<dbReference type="CDD" id="cd04301">
    <property type="entry name" value="NAT_SF"/>
    <property type="match status" value="1"/>
</dbReference>
<dbReference type="Pfam" id="PF13508">
    <property type="entry name" value="Acetyltransf_7"/>
    <property type="match status" value="1"/>
</dbReference>
<evidence type="ECO:0000313" key="3">
    <source>
        <dbReference type="EMBL" id="OEV20324.1"/>
    </source>
</evidence>
<dbReference type="AlphaFoldDB" id="A0A1E7LVW4"/>